<gene>
    <name evidence="1" type="ORF">AVDCRST_MAG96-3806</name>
</gene>
<dbReference type="EMBL" id="CADCVN010001486">
    <property type="protein sequence ID" value="CAA9534575.1"/>
    <property type="molecule type" value="Genomic_DNA"/>
</dbReference>
<organism evidence="1">
    <name type="scientific">uncultured Segetibacter sp</name>
    <dbReference type="NCBI Taxonomy" id="481133"/>
    <lineage>
        <taxon>Bacteria</taxon>
        <taxon>Pseudomonadati</taxon>
        <taxon>Bacteroidota</taxon>
        <taxon>Chitinophagia</taxon>
        <taxon>Chitinophagales</taxon>
        <taxon>Chitinophagaceae</taxon>
        <taxon>Segetibacter</taxon>
        <taxon>environmental samples</taxon>
    </lineage>
</organism>
<name>A0A6J4TX41_9BACT</name>
<reference evidence="1" key="1">
    <citation type="submission" date="2020-02" db="EMBL/GenBank/DDBJ databases">
        <authorList>
            <person name="Meier V. D."/>
        </authorList>
    </citation>
    <scope>NUCLEOTIDE SEQUENCE</scope>
    <source>
        <strain evidence="1">AVDCRST_MAG96</strain>
    </source>
</reference>
<accession>A0A6J4TX41</accession>
<protein>
    <submittedName>
        <fullName evidence="1">Uncharacterized protein</fullName>
    </submittedName>
</protein>
<evidence type="ECO:0000313" key="1">
    <source>
        <dbReference type="EMBL" id="CAA9534575.1"/>
    </source>
</evidence>
<sequence length="24" mass="3131">VYRRLPNYCKFSKSWYKFLYNKII</sequence>
<proteinExistence type="predicted"/>
<feature type="non-terminal residue" evidence="1">
    <location>
        <position position="24"/>
    </location>
</feature>
<feature type="non-terminal residue" evidence="1">
    <location>
        <position position="1"/>
    </location>
</feature>
<dbReference type="AlphaFoldDB" id="A0A6J4TX41"/>